<proteinExistence type="predicted"/>
<protein>
    <submittedName>
        <fullName evidence="3">Transposase</fullName>
    </submittedName>
</protein>
<dbReference type="WBParaSite" id="SCUD_0001714301-mRNA-1">
    <property type="protein sequence ID" value="SCUD_0001714301-mRNA-1"/>
    <property type="gene ID" value="SCUD_0001714301"/>
</dbReference>
<name>A0A183KQ06_9TREM</name>
<gene>
    <name evidence="1" type="ORF">SCUD_LOCUS17140</name>
</gene>
<accession>A0A183KQ06</accession>
<evidence type="ECO:0000313" key="2">
    <source>
        <dbReference type="Proteomes" id="UP000279833"/>
    </source>
</evidence>
<dbReference type="EMBL" id="UZAK01039418">
    <property type="protein sequence ID" value="VDP62926.1"/>
    <property type="molecule type" value="Genomic_DNA"/>
</dbReference>
<dbReference type="AlphaFoldDB" id="A0A183KQ06"/>
<evidence type="ECO:0000313" key="3">
    <source>
        <dbReference type="WBParaSite" id="SCUD_0001714301-mRNA-1"/>
    </source>
</evidence>
<evidence type="ECO:0000313" key="1">
    <source>
        <dbReference type="EMBL" id="VDP62926.1"/>
    </source>
</evidence>
<keyword evidence="2" id="KW-1185">Reference proteome</keyword>
<sequence length="41" mass="4591">MPLANLQSHMRLSALDSHIDYTAYNTCRVVNEIAQPEALGF</sequence>
<organism evidence="3">
    <name type="scientific">Schistosoma curassoni</name>
    <dbReference type="NCBI Taxonomy" id="6186"/>
    <lineage>
        <taxon>Eukaryota</taxon>
        <taxon>Metazoa</taxon>
        <taxon>Spiralia</taxon>
        <taxon>Lophotrochozoa</taxon>
        <taxon>Platyhelminthes</taxon>
        <taxon>Trematoda</taxon>
        <taxon>Digenea</taxon>
        <taxon>Strigeidida</taxon>
        <taxon>Schistosomatoidea</taxon>
        <taxon>Schistosomatidae</taxon>
        <taxon>Schistosoma</taxon>
    </lineage>
</organism>
<reference evidence="1 2" key="2">
    <citation type="submission" date="2018-11" db="EMBL/GenBank/DDBJ databases">
        <authorList>
            <consortium name="Pathogen Informatics"/>
        </authorList>
    </citation>
    <scope>NUCLEOTIDE SEQUENCE [LARGE SCALE GENOMIC DNA]</scope>
    <source>
        <strain evidence="1">Dakar</strain>
        <strain evidence="2">Dakar, Senegal</strain>
    </source>
</reference>
<dbReference type="Proteomes" id="UP000279833">
    <property type="component" value="Unassembled WGS sequence"/>
</dbReference>
<reference evidence="3" key="1">
    <citation type="submission" date="2016-06" db="UniProtKB">
        <authorList>
            <consortium name="WormBaseParasite"/>
        </authorList>
    </citation>
    <scope>IDENTIFICATION</scope>
</reference>